<dbReference type="Pfam" id="PF00356">
    <property type="entry name" value="LacI"/>
    <property type="match status" value="1"/>
</dbReference>
<dbReference type="InterPro" id="IPR000843">
    <property type="entry name" value="HTH_LacI"/>
</dbReference>
<proteinExistence type="predicted"/>
<dbReference type="InterPro" id="IPR046335">
    <property type="entry name" value="LacI/GalR-like_sensor"/>
</dbReference>
<dbReference type="OrthoDB" id="9784962at2"/>
<protein>
    <submittedName>
        <fullName evidence="6">LacI family transcriptional regulator</fullName>
    </submittedName>
</protein>
<dbReference type="EMBL" id="BIFS01000002">
    <property type="protein sequence ID" value="GCE23447.1"/>
    <property type="molecule type" value="Genomic_DNA"/>
</dbReference>
<gene>
    <name evidence="6" type="ORF">KDK_72470</name>
</gene>
<keyword evidence="4" id="KW-0804">Transcription</keyword>
<evidence type="ECO:0000256" key="2">
    <source>
        <dbReference type="ARBA" id="ARBA00023015"/>
    </source>
</evidence>
<dbReference type="Proteomes" id="UP000287188">
    <property type="component" value="Unassembled WGS sequence"/>
</dbReference>
<dbReference type="SUPFAM" id="SSF53822">
    <property type="entry name" value="Periplasmic binding protein-like I"/>
    <property type="match status" value="1"/>
</dbReference>
<dbReference type="Gene3D" id="1.10.260.40">
    <property type="entry name" value="lambda repressor-like DNA-binding domains"/>
    <property type="match status" value="1"/>
</dbReference>
<dbReference type="GO" id="GO:0003700">
    <property type="term" value="F:DNA-binding transcription factor activity"/>
    <property type="evidence" value="ECO:0007669"/>
    <property type="project" value="TreeGrafter"/>
</dbReference>
<keyword evidence="2" id="KW-0805">Transcription regulation</keyword>
<keyword evidence="7" id="KW-1185">Reference proteome</keyword>
<dbReference type="PROSITE" id="PS00356">
    <property type="entry name" value="HTH_LACI_1"/>
    <property type="match status" value="1"/>
</dbReference>
<dbReference type="Pfam" id="PF13377">
    <property type="entry name" value="Peripla_BP_3"/>
    <property type="match status" value="1"/>
</dbReference>
<evidence type="ECO:0000313" key="7">
    <source>
        <dbReference type="Proteomes" id="UP000287188"/>
    </source>
</evidence>
<dbReference type="AlphaFoldDB" id="A0A402AWJ6"/>
<dbReference type="SMART" id="SM00354">
    <property type="entry name" value="HTH_LACI"/>
    <property type="match status" value="1"/>
</dbReference>
<organism evidence="6 7">
    <name type="scientific">Dictyobacter kobayashii</name>
    <dbReference type="NCBI Taxonomy" id="2014872"/>
    <lineage>
        <taxon>Bacteria</taxon>
        <taxon>Bacillati</taxon>
        <taxon>Chloroflexota</taxon>
        <taxon>Ktedonobacteria</taxon>
        <taxon>Ktedonobacterales</taxon>
        <taxon>Dictyobacteraceae</taxon>
        <taxon>Dictyobacter</taxon>
    </lineage>
</organism>
<evidence type="ECO:0000256" key="1">
    <source>
        <dbReference type="ARBA" id="ARBA00022491"/>
    </source>
</evidence>
<keyword evidence="1" id="KW-0678">Repressor</keyword>
<dbReference type="Gene3D" id="3.40.50.2300">
    <property type="match status" value="2"/>
</dbReference>
<reference evidence="7" key="1">
    <citation type="submission" date="2018-12" db="EMBL/GenBank/DDBJ databases">
        <title>Tengunoibacter tsumagoiensis gen. nov., sp. nov., Dictyobacter kobayashii sp. nov., D. alpinus sp. nov., and D. joshuensis sp. nov. and description of Dictyobacteraceae fam. nov. within the order Ktedonobacterales isolated from Tengu-no-mugimeshi.</title>
        <authorList>
            <person name="Wang C.M."/>
            <person name="Zheng Y."/>
            <person name="Sakai Y."/>
            <person name="Toyoda A."/>
            <person name="Minakuchi Y."/>
            <person name="Abe K."/>
            <person name="Yokota A."/>
            <person name="Yabe S."/>
        </authorList>
    </citation>
    <scope>NUCLEOTIDE SEQUENCE [LARGE SCALE GENOMIC DNA]</scope>
    <source>
        <strain evidence="7">Uno11</strain>
    </source>
</reference>
<dbReference type="GO" id="GO:0000976">
    <property type="term" value="F:transcription cis-regulatory region binding"/>
    <property type="evidence" value="ECO:0007669"/>
    <property type="project" value="TreeGrafter"/>
</dbReference>
<keyword evidence="3" id="KW-0238">DNA-binding</keyword>
<dbReference type="RefSeq" id="WP_126556885.1">
    <property type="nucleotide sequence ID" value="NZ_BIFS01000002.1"/>
</dbReference>
<dbReference type="CDD" id="cd01392">
    <property type="entry name" value="HTH_LacI"/>
    <property type="match status" value="1"/>
</dbReference>
<dbReference type="PANTHER" id="PTHR30146">
    <property type="entry name" value="LACI-RELATED TRANSCRIPTIONAL REPRESSOR"/>
    <property type="match status" value="1"/>
</dbReference>
<dbReference type="PANTHER" id="PTHR30146:SF148">
    <property type="entry name" value="HTH-TYPE TRANSCRIPTIONAL REPRESSOR PURR-RELATED"/>
    <property type="match status" value="1"/>
</dbReference>
<name>A0A402AWJ6_9CHLR</name>
<evidence type="ECO:0000259" key="5">
    <source>
        <dbReference type="PROSITE" id="PS50932"/>
    </source>
</evidence>
<dbReference type="InterPro" id="IPR028082">
    <property type="entry name" value="Peripla_BP_I"/>
</dbReference>
<dbReference type="CDD" id="cd06267">
    <property type="entry name" value="PBP1_LacI_sugar_binding-like"/>
    <property type="match status" value="1"/>
</dbReference>
<evidence type="ECO:0000256" key="3">
    <source>
        <dbReference type="ARBA" id="ARBA00023125"/>
    </source>
</evidence>
<comment type="caution">
    <text evidence="6">The sequence shown here is derived from an EMBL/GenBank/DDBJ whole genome shotgun (WGS) entry which is preliminary data.</text>
</comment>
<evidence type="ECO:0000313" key="6">
    <source>
        <dbReference type="EMBL" id="GCE23447.1"/>
    </source>
</evidence>
<feature type="domain" description="HTH lacI-type" evidence="5">
    <location>
        <begin position="5"/>
        <end position="58"/>
    </location>
</feature>
<dbReference type="InterPro" id="IPR010982">
    <property type="entry name" value="Lambda_DNA-bd_dom_sf"/>
</dbReference>
<sequence>MARSVTVKDIALSAEVSIATVSRVLNNHHNINDEVRQRVLQVAAELGYFKAASRHSPTKQKDIQLKKICFLLCYSEFNDRPALSDPFWAQVLHGAEIEARKSSTQLIYQTVAHQDSPYILQAQIHEMEADGILLVGPSEINTVQAIQKVNTPLVLIDNYVSGLTQKVDTILSDNYEGAKQATHYLIQQGHRRIAYINEYSTDSYPANTIHSFTWRQKGYQDALLAAGIAIDNTIIYQRYHDIAEICTHLIELPEPPTAIFCTNDPVASKAIKTLRGLGIHIPQDISIMGFDDIDLAEHLTPPLTTMHVHKEAMGALGVQTLISRVSNPDAIHMSHILDVHLVVRDSVQSHIN</sequence>
<evidence type="ECO:0000256" key="4">
    <source>
        <dbReference type="ARBA" id="ARBA00023163"/>
    </source>
</evidence>
<dbReference type="PROSITE" id="PS50932">
    <property type="entry name" value="HTH_LACI_2"/>
    <property type="match status" value="1"/>
</dbReference>
<accession>A0A402AWJ6</accession>
<dbReference type="SUPFAM" id="SSF47413">
    <property type="entry name" value="lambda repressor-like DNA-binding domains"/>
    <property type="match status" value="1"/>
</dbReference>